<dbReference type="Gene3D" id="1.10.10.10">
    <property type="entry name" value="Winged helix-like DNA-binding domain superfamily/Winged helix DNA-binding domain"/>
    <property type="match status" value="1"/>
</dbReference>
<dbReference type="InterPro" id="IPR036388">
    <property type="entry name" value="WH-like_DNA-bd_sf"/>
</dbReference>
<keyword evidence="2" id="KW-0238">DNA-binding</keyword>
<sequence length="247" mass="26773">MSQSVARALSLLDRVAGGTSTLGELAAAEGVHKSTVLRLLRVLEDEGFVHHDGEHRYRLGPHLFRLAHQALDSFEVRVVAAPRLKALRDETGQTVHLAVLDGTTAIYVDKLEPREMPVRMASRIGKTAALHSTAVGKVLLTGLDAAERDELIATLPYVKYTENTPAGPDELRREIARTAERGWSEDHAENETFINCVGAPIRGADGRILAAVSVSVPDVLLPYEDVLALAPALMNAVADISRDCGYR</sequence>
<evidence type="ECO:0000256" key="3">
    <source>
        <dbReference type="ARBA" id="ARBA00023163"/>
    </source>
</evidence>
<dbReference type="Pfam" id="PF01614">
    <property type="entry name" value="IclR_C"/>
    <property type="match status" value="1"/>
</dbReference>
<dbReference type="PROSITE" id="PS51077">
    <property type="entry name" value="HTH_ICLR"/>
    <property type="match status" value="1"/>
</dbReference>
<evidence type="ECO:0000259" key="4">
    <source>
        <dbReference type="PROSITE" id="PS51077"/>
    </source>
</evidence>
<dbReference type="Proteomes" id="UP001500967">
    <property type="component" value="Unassembled WGS sequence"/>
</dbReference>
<dbReference type="PROSITE" id="PS51078">
    <property type="entry name" value="ICLR_ED"/>
    <property type="match status" value="1"/>
</dbReference>
<gene>
    <name evidence="6" type="ORF">GCM10009539_39930</name>
</gene>
<keyword evidence="1" id="KW-0805">Transcription regulation</keyword>
<keyword evidence="7" id="KW-1185">Reference proteome</keyword>
<protein>
    <submittedName>
        <fullName evidence="6">IclR family transcriptional regulator</fullName>
    </submittedName>
</protein>
<dbReference type="Gene3D" id="3.30.450.40">
    <property type="match status" value="1"/>
</dbReference>
<evidence type="ECO:0000259" key="5">
    <source>
        <dbReference type="PROSITE" id="PS51078"/>
    </source>
</evidence>
<dbReference type="InterPro" id="IPR050707">
    <property type="entry name" value="HTH_MetabolicPath_Reg"/>
</dbReference>
<evidence type="ECO:0000256" key="1">
    <source>
        <dbReference type="ARBA" id="ARBA00023015"/>
    </source>
</evidence>
<dbReference type="InterPro" id="IPR029016">
    <property type="entry name" value="GAF-like_dom_sf"/>
</dbReference>
<dbReference type="Pfam" id="PF09339">
    <property type="entry name" value="HTH_IclR"/>
    <property type="match status" value="1"/>
</dbReference>
<dbReference type="PANTHER" id="PTHR30136">
    <property type="entry name" value="HELIX-TURN-HELIX TRANSCRIPTIONAL REGULATOR, ICLR FAMILY"/>
    <property type="match status" value="1"/>
</dbReference>
<dbReference type="SMART" id="SM00346">
    <property type="entry name" value="HTH_ICLR"/>
    <property type="match status" value="1"/>
</dbReference>
<dbReference type="InterPro" id="IPR036390">
    <property type="entry name" value="WH_DNA-bd_sf"/>
</dbReference>
<evidence type="ECO:0000313" key="6">
    <source>
        <dbReference type="EMBL" id="GAA0250818.1"/>
    </source>
</evidence>
<comment type="caution">
    <text evidence="6">The sequence shown here is derived from an EMBL/GenBank/DDBJ whole genome shotgun (WGS) entry which is preliminary data.</text>
</comment>
<dbReference type="InterPro" id="IPR014757">
    <property type="entry name" value="Tscrpt_reg_IclR_C"/>
</dbReference>
<dbReference type="SUPFAM" id="SSF46785">
    <property type="entry name" value="Winged helix' DNA-binding domain"/>
    <property type="match status" value="1"/>
</dbReference>
<keyword evidence="3" id="KW-0804">Transcription</keyword>
<reference evidence="6 7" key="1">
    <citation type="journal article" date="2019" name="Int. J. Syst. Evol. Microbiol.">
        <title>The Global Catalogue of Microorganisms (GCM) 10K type strain sequencing project: providing services to taxonomists for standard genome sequencing and annotation.</title>
        <authorList>
            <consortium name="The Broad Institute Genomics Platform"/>
            <consortium name="The Broad Institute Genome Sequencing Center for Infectious Disease"/>
            <person name="Wu L."/>
            <person name="Ma J."/>
        </authorList>
    </citation>
    <scope>NUCLEOTIDE SEQUENCE [LARGE SCALE GENOMIC DNA]</scope>
    <source>
        <strain evidence="6 7">JCM 10425</strain>
    </source>
</reference>
<evidence type="ECO:0000313" key="7">
    <source>
        <dbReference type="Proteomes" id="UP001500967"/>
    </source>
</evidence>
<organism evidence="6 7">
    <name type="scientific">Cryptosporangium japonicum</name>
    <dbReference type="NCBI Taxonomy" id="80872"/>
    <lineage>
        <taxon>Bacteria</taxon>
        <taxon>Bacillati</taxon>
        <taxon>Actinomycetota</taxon>
        <taxon>Actinomycetes</taxon>
        <taxon>Cryptosporangiales</taxon>
        <taxon>Cryptosporangiaceae</taxon>
        <taxon>Cryptosporangium</taxon>
    </lineage>
</organism>
<evidence type="ECO:0000256" key="2">
    <source>
        <dbReference type="ARBA" id="ARBA00023125"/>
    </source>
</evidence>
<accession>A0ABN0UHI5</accession>
<dbReference type="EMBL" id="BAAAGX010000016">
    <property type="protein sequence ID" value="GAA0250818.1"/>
    <property type="molecule type" value="Genomic_DNA"/>
</dbReference>
<proteinExistence type="predicted"/>
<dbReference type="SUPFAM" id="SSF55781">
    <property type="entry name" value="GAF domain-like"/>
    <property type="match status" value="1"/>
</dbReference>
<dbReference type="PANTHER" id="PTHR30136:SF24">
    <property type="entry name" value="HTH-TYPE TRANSCRIPTIONAL REPRESSOR ALLR"/>
    <property type="match status" value="1"/>
</dbReference>
<dbReference type="InterPro" id="IPR005471">
    <property type="entry name" value="Tscrpt_reg_IclR_N"/>
</dbReference>
<name>A0ABN0UHI5_9ACTN</name>
<dbReference type="RefSeq" id="WP_344650369.1">
    <property type="nucleotide sequence ID" value="NZ_BAAAGX010000016.1"/>
</dbReference>
<feature type="domain" description="IclR-ED" evidence="5">
    <location>
        <begin position="62"/>
        <end position="246"/>
    </location>
</feature>
<feature type="domain" description="HTH iclR-type" evidence="4">
    <location>
        <begin position="2"/>
        <end position="61"/>
    </location>
</feature>